<accession>A0A5N7DRZ0</accession>
<protein>
    <submittedName>
        <fullName evidence="2">Uncharacterized protein</fullName>
    </submittedName>
</protein>
<evidence type="ECO:0000256" key="1">
    <source>
        <dbReference type="SAM" id="MobiDB-lite"/>
    </source>
</evidence>
<evidence type="ECO:0000313" key="3">
    <source>
        <dbReference type="Proteomes" id="UP000325579"/>
    </source>
</evidence>
<reference evidence="2 3" key="1">
    <citation type="submission" date="2019-04" db="EMBL/GenBank/DDBJ databases">
        <authorList>
            <consortium name="DOE Joint Genome Institute"/>
            <person name="Mondo S."/>
            <person name="Kjaerbolling I."/>
            <person name="Vesth T."/>
            <person name="Frisvad J.C."/>
            <person name="Nybo J.L."/>
            <person name="Theobald S."/>
            <person name="Kildgaard S."/>
            <person name="Isbrandt T."/>
            <person name="Kuo A."/>
            <person name="Sato A."/>
            <person name="Lyhne E.K."/>
            <person name="Kogle M.E."/>
            <person name="Wiebenga A."/>
            <person name="Kun R.S."/>
            <person name="Lubbers R.J."/>
            <person name="Makela M.R."/>
            <person name="Barry K."/>
            <person name="Chovatia M."/>
            <person name="Clum A."/>
            <person name="Daum C."/>
            <person name="Haridas S."/>
            <person name="He G."/>
            <person name="LaButti K."/>
            <person name="Lipzen A."/>
            <person name="Riley R."/>
            <person name="Salamov A."/>
            <person name="Simmons B.A."/>
            <person name="Magnuson J.K."/>
            <person name="Henrissat B."/>
            <person name="Mortensen U.H."/>
            <person name="Larsen T.O."/>
            <person name="Devries R.P."/>
            <person name="Grigoriev I.V."/>
            <person name="Machida M."/>
            <person name="Baker S.E."/>
            <person name="Andersen M.R."/>
            <person name="Cantor M.N."/>
            <person name="Hua S.X."/>
        </authorList>
    </citation>
    <scope>NUCLEOTIDE SEQUENCE [LARGE SCALE GENOMIC DNA]</scope>
    <source>
        <strain evidence="2 3">CBS 119388</strain>
    </source>
</reference>
<dbReference type="Proteomes" id="UP000325579">
    <property type="component" value="Unassembled WGS sequence"/>
</dbReference>
<organism evidence="2 3">
    <name type="scientific">Aspergillus pseudonomiae</name>
    <dbReference type="NCBI Taxonomy" id="1506151"/>
    <lineage>
        <taxon>Eukaryota</taxon>
        <taxon>Fungi</taxon>
        <taxon>Dikarya</taxon>
        <taxon>Ascomycota</taxon>
        <taxon>Pezizomycotina</taxon>
        <taxon>Eurotiomycetes</taxon>
        <taxon>Eurotiomycetidae</taxon>
        <taxon>Eurotiales</taxon>
        <taxon>Aspergillaceae</taxon>
        <taxon>Aspergillus</taxon>
        <taxon>Aspergillus subgen. Circumdati</taxon>
    </lineage>
</organism>
<feature type="region of interest" description="Disordered" evidence="1">
    <location>
        <begin position="104"/>
        <end position="125"/>
    </location>
</feature>
<feature type="compositionally biased region" description="Basic and acidic residues" evidence="1">
    <location>
        <begin position="110"/>
        <end position="120"/>
    </location>
</feature>
<dbReference type="EMBL" id="ML736740">
    <property type="protein sequence ID" value="KAE8409247.1"/>
    <property type="molecule type" value="Genomic_DNA"/>
</dbReference>
<keyword evidence="3" id="KW-1185">Reference proteome</keyword>
<accession>A0A5N6IDF0</accession>
<gene>
    <name evidence="2" type="ORF">BDV37DRAFT_278212</name>
</gene>
<proteinExistence type="predicted"/>
<evidence type="ECO:0000313" key="2">
    <source>
        <dbReference type="EMBL" id="KAE8409247.1"/>
    </source>
</evidence>
<dbReference type="GeneID" id="43670684"/>
<sequence length="171" mass="20052">MLHPWEVEEMFCVGQFYKVLMEELSDKIEEDFVTMVKEKIAACADVGGEQKDEVGGMLDWFGLWWYDESFKRSDRSEYIDYLVSRGMLFIRKLTSAPFPILNYGDEREEDEGKSNTRHAEDDSDEECLGHCNFGWLWAVRHTKMEWRWDIALPANYDLRNRATSSGTKHGC</sequence>
<dbReference type="OrthoDB" id="5304511at2759"/>
<dbReference type="AlphaFoldDB" id="A0A5N7DRZ0"/>
<dbReference type="RefSeq" id="XP_031946566.1">
    <property type="nucleotide sequence ID" value="XM_032085993.1"/>
</dbReference>
<name>A0A5N7DRZ0_9EURO</name>